<accession>B3RYP5</accession>
<feature type="transmembrane region" description="Helical" evidence="12">
    <location>
        <begin position="705"/>
        <end position="730"/>
    </location>
</feature>
<evidence type="ECO:0000256" key="10">
    <source>
        <dbReference type="ARBA" id="ARBA00023224"/>
    </source>
</evidence>
<dbReference type="SMART" id="SM00365">
    <property type="entry name" value="LRR_SD22"/>
    <property type="match status" value="8"/>
</dbReference>
<dbReference type="CDD" id="cd14980">
    <property type="entry name" value="7tmA_Glycoprotein_LRR_R-like"/>
    <property type="match status" value="1"/>
</dbReference>
<dbReference type="FunFam" id="3.80.10.10:FF:001164">
    <property type="entry name" value="GH01279p"/>
    <property type="match status" value="1"/>
</dbReference>
<dbReference type="PhylomeDB" id="B3RYP5"/>
<protein>
    <recommendedName>
        <fullName evidence="13">G-protein coupled receptors family 1 profile domain-containing protein</fullName>
    </recommendedName>
</protein>
<keyword evidence="10 11" id="KW-0807">Transducer</keyword>
<dbReference type="SMART" id="SM01381">
    <property type="entry name" value="7TM_GPCR_Srsx"/>
    <property type="match status" value="1"/>
</dbReference>
<keyword evidence="9 11" id="KW-0675">Receptor</keyword>
<evidence type="ECO:0000256" key="2">
    <source>
        <dbReference type="ARBA" id="ARBA00022475"/>
    </source>
</evidence>
<feature type="transmembrane region" description="Helical" evidence="12">
    <location>
        <begin position="777"/>
        <end position="797"/>
    </location>
</feature>
<feature type="transmembrane region" description="Helical" evidence="12">
    <location>
        <begin position="533"/>
        <end position="554"/>
    </location>
</feature>
<dbReference type="Pfam" id="PF00001">
    <property type="entry name" value="7tm_1"/>
    <property type="match status" value="1"/>
</dbReference>
<feature type="transmembrane region" description="Helical" evidence="12">
    <location>
        <begin position="658"/>
        <end position="679"/>
    </location>
</feature>
<dbReference type="PRINTS" id="PR00237">
    <property type="entry name" value="GPCRRHODOPSN"/>
</dbReference>
<evidence type="ECO:0000256" key="1">
    <source>
        <dbReference type="ARBA" id="ARBA00004651"/>
    </source>
</evidence>
<proteinExistence type="inferred from homology"/>
<evidence type="ECO:0000259" key="13">
    <source>
        <dbReference type="PROSITE" id="PS50262"/>
    </source>
</evidence>
<dbReference type="FunFam" id="1.20.1070.10:FF:000353">
    <property type="entry name" value="G-protein coupled receptor GRL101-like protein"/>
    <property type="match status" value="1"/>
</dbReference>
<evidence type="ECO:0000313" key="15">
    <source>
        <dbReference type="Proteomes" id="UP000009022"/>
    </source>
</evidence>
<dbReference type="InterPro" id="IPR017452">
    <property type="entry name" value="GPCR_Rhodpsn_7TM"/>
</dbReference>
<dbReference type="GO" id="GO:0008528">
    <property type="term" value="F:G protein-coupled peptide receptor activity"/>
    <property type="evidence" value="ECO:0000318"/>
    <property type="project" value="GO_Central"/>
</dbReference>
<dbReference type="PANTHER" id="PTHR24372:SF77">
    <property type="entry name" value="G-PROTEIN COUPLED RECEPTORS FAMILY 1 PROFILE DOMAIN-CONTAINING PROTEIN"/>
    <property type="match status" value="1"/>
</dbReference>
<keyword evidence="8 12" id="KW-0472">Membrane</keyword>
<dbReference type="GO" id="GO:0005886">
    <property type="term" value="C:plasma membrane"/>
    <property type="evidence" value="ECO:0000318"/>
    <property type="project" value="GO_Central"/>
</dbReference>
<evidence type="ECO:0000256" key="3">
    <source>
        <dbReference type="ARBA" id="ARBA00022614"/>
    </source>
</evidence>
<dbReference type="Proteomes" id="UP000009022">
    <property type="component" value="Unassembled WGS sequence"/>
</dbReference>
<evidence type="ECO:0000256" key="7">
    <source>
        <dbReference type="ARBA" id="ARBA00023040"/>
    </source>
</evidence>
<dbReference type="CTD" id="6753733"/>
<dbReference type="GO" id="GO:0009755">
    <property type="term" value="P:hormone-mediated signaling pathway"/>
    <property type="evidence" value="ECO:0000318"/>
    <property type="project" value="GO_Central"/>
</dbReference>
<feature type="domain" description="G-protein coupled receptors family 1 profile" evidence="13">
    <location>
        <begin position="545"/>
        <end position="806"/>
    </location>
</feature>
<dbReference type="InParanoid" id="B3RYP5"/>
<dbReference type="Pfam" id="PF13855">
    <property type="entry name" value="LRR_8"/>
    <property type="match status" value="4"/>
</dbReference>
<evidence type="ECO:0000256" key="12">
    <source>
        <dbReference type="SAM" id="Phobius"/>
    </source>
</evidence>
<dbReference type="PROSITE" id="PS50262">
    <property type="entry name" value="G_PROTEIN_RECEP_F1_2"/>
    <property type="match status" value="1"/>
</dbReference>
<dbReference type="FunCoup" id="B3RYP5">
    <property type="interactions" value="342"/>
</dbReference>
<gene>
    <name evidence="14" type="ORF">TRIADDRAFT_56630</name>
</gene>
<dbReference type="InterPro" id="IPR001611">
    <property type="entry name" value="Leu-rich_rpt"/>
</dbReference>
<dbReference type="PROSITE" id="PS00237">
    <property type="entry name" value="G_PROTEIN_RECEP_F1_1"/>
    <property type="match status" value="1"/>
</dbReference>
<dbReference type="PROSITE" id="PS51450">
    <property type="entry name" value="LRR"/>
    <property type="match status" value="4"/>
</dbReference>
<sequence>MTHLSEYQFSGMPNVFRMMLNENQISKVLNGSFSGLKSLKKLVLRTNRISYIAHAAFEGLIQIQDIGLSKNKIKSVQLINTSFSLIQHLDLSHNVIRKSIILSGNNLQKLDFSNNRILDINNQIIPNTQEFPKIRALYIKSNKLNQIHQRAFQNLQNLEILDLQNNNIRVLSFAENLRSLEKLIMGKNKIQQLKSQYFQNLTNLTELDVSCNQIRRLENHMFKSLTKLKSLKLSGNRIELIKTQAFNGLIALTNLQLEYNLIQSIDGIFKNHLQNLQTLNISNNKITSIGGSSFLSMSYLEQLRLASNNISFIHHNCASVFSRLNKIDFNFNNLVRNGINISNSILDSLSGFPFELKLAGNNIKHLQTSYFRQNILLRSIDIGYNELNDEEMAGLISSIIILNEECQSFKKIFRCYEYSMYISNNRIQYFTNFKKLQFYKLRILSANKNNIKVLQSRCFQYSSKLKFISLKENPINSLNPRSFYGPPILDTVLSTRDYLCCYVPAQVTFCTPIYDQDALSTCDDMLSHPTLQYFVWIIGITAFVGNILVFLHYCQQSKQKHPPISVTTVLLTNLALADFFMSIYLIIIGIADQIYRGYYSMYVEPWLTSVPCYSASFLVSLSSLMSVYMMIIISIDRFICITFPFSTKRLKVSSARNVLLVGWLFCIVFAGIPVVFSIGKPGESRLYKYSSICMPSNVNNVYYRTWILCYTFLTMVAWILTCALYFGMFFSMRQSSKSVRKIGSVNRDRKIAIRLFLIIITDLASWMPYYILVIQVLFTGTIDIIVLQFVIIFALPINSAINPYLYTITNLSTFNKAFSQVVPSGVHQAITNIRSTELTRQGSEISRRQREFNLSHATRSDSVTPRKSISVILLDEKQSSNLIVDQTPVGQGIFKEVEFGYSDTLTNISGQTVKHGLHHITPRRNDPSSITNIH</sequence>
<feature type="transmembrane region" description="Helical" evidence="12">
    <location>
        <begin position="751"/>
        <end position="771"/>
    </location>
</feature>
<feature type="transmembrane region" description="Helical" evidence="12">
    <location>
        <begin position="566"/>
        <end position="591"/>
    </location>
</feature>
<organism evidence="14 15">
    <name type="scientific">Trichoplax adhaerens</name>
    <name type="common">Trichoplax reptans</name>
    <dbReference type="NCBI Taxonomy" id="10228"/>
    <lineage>
        <taxon>Eukaryota</taxon>
        <taxon>Metazoa</taxon>
        <taxon>Placozoa</taxon>
        <taxon>Uniplacotomia</taxon>
        <taxon>Trichoplacea</taxon>
        <taxon>Trichoplacidae</taxon>
        <taxon>Trichoplax</taxon>
    </lineage>
</organism>
<dbReference type="SUPFAM" id="SSF52047">
    <property type="entry name" value="RNI-like"/>
    <property type="match status" value="1"/>
</dbReference>
<evidence type="ECO:0000256" key="4">
    <source>
        <dbReference type="ARBA" id="ARBA00022692"/>
    </source>
</evidence>
<keyword evidence="2" id="KW-1003">Cell membrane</keyword>
<dbReference type="STRING" id="10228.B3RYP5"/>
<evidence type="ECO:0000256" key="9">
    <source>
        <dbReference type="ARBA" id="ARBA00023170"/>
    </source>
</evidence>
<dbReference type="SUPFAM" id="SSF81321">
    <property type="entry name" value="Family A G protein-coupled receptor-like"/>
    <property type="match status" value="1"/>
</dbReference>
<dbReference type="Gene3D" id="3.80.10.10">
    <property type="entry name" value="Ribonuclease Inhibitor"/>
    <property type="match status" value="5"/>
</dbReference>
<keyword evidence="5" id="KW-0677">Repeat</keyword>
<dbReference type="PANTHER" id="PTHR24372">
    <property type="entry name" value="GLYCOPROTEIN HORMONE RECEPTOR"/>
    <property type="match status" value="1"/>
</dbReference>
<dbReference type="InterPro" id="IPR032675">
    <property type="entry name" value="LRR_dom_sf"/>
</dbReference>
<dbReference type="GeneID" id="6753733"/>
<keyword evidence="3" id="KW-0433">Leucine-rich repeat</keyword>
<dbReference type="AlphaFoldDB" id="B3RYP5"/>
<dbReference type="Gene3D" id="1.20.1070.10">
    <property type="entry name" value="Rhodopsin 7-helix transmembrane proteins"/>
    <property type="match status" value="1"/>
</dbReference>
<dbReference type="OrthoDB" id="676979at2759"/>
<evidence type="ECO:0000313" key="14">
    <source>
        <dbReference type="EMBL" id="EDV24630.1"/>
    </source>
</evidence>
<dbReference type="SMART" id="SM00369">
    <property type="entry name" value="LRR_TYP"/>
    <property type="match status" value="11"/>
</dbReference>
<evidence type="ECO:0000256" key="5">
    <source>
        <dbReference type="ARBA" id="ARBA00022737"/>
    </source>
</evidence>
<dbReference type="HOGENOM" id="CLU_313601_0_0_1"/>
<dbReference type="GO" id="GO:0007189">
    <property type="term" value="P:adenylate cyclase-activating G protein-coupled receptor signaling pathway"/>
    <property type="evidence" value="ECO:0000318"/>
    <property type="project" value="GO_Central"/>
</dbReference>
<evidence type="ECO:0000256" key="6">
    <source>
        <dbReference type="ARBA" id="ARBA00022989"/>
    </source>
</evidence>
<dbReference type="KEGG" id="tad:TRIADDRAFT_56630"/>
<dbReference type="EMBL" id="DS985245">
    <property type="protein sequence ID" value="EDV24630.1"/>
    <property type="molecule type" value="Genomic_DNA"/>
</dbReference>
<comment type="similarity">
    <text evidence="11">Belongs to the G-protein coupled receptor 1 family.</text>
</comment>
<name>B3RYP5_TRIAD</name>
<dbReference type="InterPro" id="IPR000276">
    <property type="entry name" value="GPCR_Rhodpsn"/>
</dbReference>
<dbReference type="RefSeq" id="XP_002112520.1">
    <property type="nucleotide sequence ID" value="XM_002112484.1"/>
</dbReference>
<dbReference type="OMA" id="ITIVNIR"/>
<dbReference type="InterPro" id="IPR003591">
    <property type="entry name" value="Leu-rich_rpt_typical-subtyp"/>
</dbReference>
<keyword evidence="6 12" id="KW-1133">Transmembrane helix</keyword>
<evidence type="ECO:0000256" key="8">
    <source>
        <dbReference type="ARBA" id="ARBA00023136"/>
    </source>
</evidence>
<evidence type="ECO:0000256" key="11">
    <source>
        <dbReference type="RuleBase" id="RU000688"/>
    </source>
</evidence>
<comment type="subcellular location">
    <subcellularLocation>
        <location evidence="1">Cell membrane</location>
        <topology evidence="1">Multi-pass membrane protein</topology>
    </subcellularLocation>
</comment>
<dbReference type="eggNOG" id="KOG2087">
    <property type="taxonomic scope" value="Eukaryota"/>
</dbReference>
<keyword evidence="15" id="KW-1185">Reference proteome</keyword>
<keyword evidence="7 11" id="KW-0297">G-protein coupled receptor</keyword>
<dbReference type="SUPFAM" id="SSF52058">
    <property type="entry name" value="L domain-like"/>
    <property type="match status" value="1"/>
</dbReference>
<keyword evidence="4 11" id="KW-0812">Transmembrane</keyword>
<dbReference type="eggNOG" id="KOG0619">
    <property type="taxonomic scope" value="Eukaryota"/>
</dbReference>
<reference evidence="14 15" key="1">
    <citation type="journal article" date="2008" name="Nature">
        <title>The Trichoplax genome and the nature of placozoans.</title>
        <authorList>
            <person name="Srivastava M."/>
            <person name="Begovic E."/>
            <person name="Chapman J."/>
            <person name="Putnam N.H."/>
            <person name="Hellsten U."/>
            <person name="Kawashima T."/>
            <person name="Kuo A."/>
            <person name="Mitros T."/>
            <person name="Salamov A."/>
            <person name="Carpenter M.L."/>
            <person name="Signorovitch A.Y."/>
            <person name="Moreno M.A."/>
            <person name="Kamm K."/>
            <person name="Grimwood J."/>
            <person name="Schmutz J."/>
            <person name="Shapiro H."/>
            <person name="Grigoriev I.V."/>
            <person name="Buss L.W."/>
            <person name="Schierwater B."/>
            <person name="Dellaporta S.L."/>
            <person name="Rokhsar D.S."/>
        </authorList>
    </citation>
    <scope>NUCLEOTIDE SEQUENCE [LARGE SCALE GENOMIC DNA]</scope>
    <source>
        <strain evidence="14 15">Grell-BS-1999</strain>
    </source>
</reference>